<protein>
    <recommendedName>
        <fullName evidence="6">Serine-threonine kinase receptor-associated protein</fullName>
    </recommendedName>
</protein>
<feature type="compositionally biased region" description="Basic and acidic residues" evidence="8">
    <location>
        <begin position="45"/>
        <end position="55"/>
    </location>
</feature>
<proteinExistence type="inferred from homology"/>
<dbReference type="InterPro" id="IPR020472">
    <property type="entry name" value="WD40_PAC1"/>
</dbReference>
<evidence type="ECO:0000313" key="9">
    <source>
        <dbReference type="EMBL" id="KAG0666663.1"/>
    </source>
</evidence>
<feature type="compositionally biased region" description="Low complexity" evidence="8">
    <location>
        <begin position="205"/>
        <end position="220"/>
    </location>
</feature>
<dbReference type="PANTHER" id="PTHR19877:SF13">
    <property type="entry name" value="SERINE-THREONINE KINASE RECEPTOR-ASSOCIATED PROTEIN"/>
    <property type="match status" value="1"/>
</dbReference>
<reference evidence="9 10" key="1">
    <citation type="submission" date="2020-11" db="EMBL/GenBank/DDBJ databases">
        <title>Kefir isolates.</title>
        <authorList>
            <person name="Marcisauskas S."/>
            <person name="Kim Y."/>
            <person name="Blasche S."/>
        </authorList>
    </citation>
    <scope>NUCLEOTIDE SEQUENCE [LARGE SCALE GENOMIC DNA]</scope>
    <source>
        <strain evidence="9 10">KR</strain>
    </source>
</reference>
<feature type="repeat" description="WD" evidence="7">
    <location>
        <begin position="145"/>
        <end position="186"/>
    </location>
</feature>
<evidence type="ECO:0000256" key="6">
    <source>
        <dbReference type="ARBA" id="ARBA00040390"/>
    </source>
</evidence>
<organism evidence="9 10">
    <name type="scientific">Rhodotorula mucilaginosa</name>
    <name type="common">Yeast</name>
    <name type="synonym">Rhodotorula rubra</name>
    <dbReference type="NCBI Taxonomy" id="5537"/>
    <lineage>
        <taxon>Eukaryota</taxon>
        <taxon>Fungi</taxon>
        <taxon>Dikarya</taxon>
        <taxon>Basidiomycota</taxon>
        <taxon>Pucciniomycotina</taxon>
        <taxon>Microbotryomycetes</taxon>
        <taxon>Sporidiobolales</taxon>
        <taxon>Sporidiobolaceae</taxon>
        <taxon>Rhodotorula</taxon>
    </lineage>
</organism>
<keyword evidence="1 7" id="KW-0853">WD repeat</keyword>
<evidence type="ECO:0000256" key="8">
    <source>
        <dbReference type="SAM" id="MobiDB-lite"/>
    </source>
</evidence>
<accession>A0A9P7B8N7</accession>
<evidence type="ECO:0000256" key="7">
    <source>
        <dbReference type="PROSITE-ProRule" id="PRU00221"/>
    </source>
</evidence>
<dbReference type="Gene3D" id="2.130.10.10">
    <property type="entry name" value="YVTN repeat-like/Quinoprotein amine dehydrogenase"/>
    <property type="match status" value="2"/>
</dbReference>
<comment type="caution">
    <text evidence="9">The sequence shown here is derived from an EMBL/GenBank/DDBJ whole genome shotgun (WGS) entry which is preliminary data.</text>
</comment>
<keyword evidence="2" id="KW-0507">mRNA processing</keyword>
<dbReference type="GO" id="GO:0032797">
    <property type="term" value="C:SMN complex"/>
    <property type="evidence" value="ECO:0007669"/>
    <property type="project" value="TreeGrafter"/>
</dbReference>
<dbReference type="Pfam" id="PF00400">
    <property type="entry name" value="WD40"/>
    <property type="match status" value="2"/>
</dbReference>
<feature type="repeat" description="WD" evidence="7">
    <location>
        <begin position="266"/>
        <end position="307"/>
    </location>
</feature>
<name>A0A9P7B8N7_RHOMI</name>
<evidence type="ECO:0000256" key="4">
    <source>
        <dbReference type="ARBA" id="ARBA00023187"/>
    </source>
</evidence>
<gene>
    <name evidence="9" type="ORF">C6P46_004329</name>
</gene>
<keyword evidence="10" id="KW-1185">Reference proteome</keyword>
<dbReference type="InterPro" id="IPR015943">
    <property type="entry name" value="WD40/YVTN_repeat-like_dom_sf"/>
</dbReference>
<evidence type="ECO:0000256" key="1">
    <source>
        <dbReference type="ARBA" id="ARBA00022574"/>
    </source>
</evidence>
<evidence type="ECO:0000313" key="10">
    <source>
        <dbReference type="Proteomes" id="UP000777482"/>
    </source>
</evidence>
<dbReference type="Proteomes" id="UP000777482">
    <property type="component" value="Unassembled WGS sequence"/>
</dbReference>
<dbReference type="InterPro" id="IPR001680">
    <property type="entry name" value="WD40_rpt"/>
</dbReference>
<dbReference type="PROSITE" id="PS00678">
    <property type="entry name" value="WD_REPEATS_1"/>
    <property type="match status" value="1"/>
</dbReference>
<dbReference type="PROSITE" id="PS50294">
    <property type="entry name" value="WD_REPEATS_REGION"/>
    <property type="match status" value="2"/>
</dbReference>
<sequence length="441" mass="47644">MSTAARRGRCGLVSASSRLGRAVAGAGPGLDHRYRRSPGPSTGALREKRSGDTGRSRAMAETPTSNPIKGKHTRPIPSLHFSPLLAPTQPDEPNYLLISACKDGKPSQSPDSPYIQLFDPRAHGGLHRTVLRDWLGDWQGTFTGEKGHKGAVWSARLSRDGAHAVTASADFAAKVWDTSSGACLVTLPHAHIVRTADISESPLFSSSSSSSSSPSAPSASLRVVTGGHEKRLRLWDLANAPMDGSDASTSEGGGVYEFRRGGAREKTAHDGTIKKVLLDEKRQSCVSMGEDRVVRWWDLRTLEMTHELSLRDQPITSMEKSHDGDSLAFTAGKEVVFVSLETRQPFLSHTLAYPPSSASLDPVSRSIFVTGSTTDEWVRIHSAETGAELQVGKGHHGPVHCVEFSPDGEMFASGSEDGTIRLWQPRPKTYGLWKYNEDTAA</sequence>
<feature type="repeat" description="WD" evidence="7">
    <location>
        <begin position="392"/>
        <end position="424"/>
    </location>
</feature>
<dbReference type="SUPFAM" id="SSF50978">
    <property type="entry name" value="WD40 repeat-like"/>
    <property type="match status" value="1"/>
</dbReference>
<feature type="region of interest" description="Disordered" evidence="8">
    <location>
        <begin position="203"/>
        <end position="223"/>
    </location>
</feature>
<evidence type="ECO:0000256" key="2">
    <source>
        <dbReference type="ARBA" id="ARBA00022664"/>
    </source>
</evidence>
<dbReference type="PROSITE" id="PS50082">
    <property type="entry name" value="WD_REPEATS_2"/>
    <property type="match status" value="3"/>
</dbReference>
<dbReference type="GO" id="GO:0000387">
    <property type="term" value="P:spliceosomal snRNP assembly"/>
    <property type="evidence" value="ECO:0007669"/>
    <property type="project" value="TreeGrafter"/>
</dbReference>
<feature type="region of interest" description="Disordered" evidence="8">
    <location>
        <begin position="1"/>
        <end position="73"/>
    </location>
</feature>
<dbReference type="SMART" id="SM00320">
    <property type="entry name" value="WD40"/>
    <property type="match status" value="6"/>
</dbReference>
<dbReference type="InterPro" id="IPR019775">
    <property type="entry name" value="WD40_repeat_CS"/>
</dbReference>
<dbReference type="EMBL" id="PUHQ01000004">
    <property type="protein sequence ID" value="KAG0666663.1"/>
    <property type="molecule type" value="Genomic_DNA"/>
</dbReference>
<dbReference type="PANTHER" id="PTHR19877">
    <property type="entry name" value="EUKARYOTIC TRANSLATION INITIATION FACTOR 3 SUBUNIT I"/>
    <property type="match status" value="1"/>
</dbReference>
<dbReference type="AlphaFoldDB" id="A0A9P7B8N7"/>
<dbReference type="GO" id="GO:0003723">
    <property type="term" value="F:RNA binding"/>
    <property type="evidence" value="ECO:0007669"/>
    <property type="project" value="TreeGrafter"/>
</dbReference>
<keyword evidence="4" id="KW-0508">mRNA splicing</keyword>
<dbReference type="PRINTS" id="PR00320">
    <property type="entry name" value="GPROTEINBRPT"/>
</dbReference>
<evidence type="ECO:0000256" key="5">
    <source>
        <dbReference type="ARBA" id="ARBA00038394"/>
    </source>
</evidence>
<dbReference type="InterPro" id="IPR036322">
    <property type="entry name" value="WD40_repeat_dom_sf"/>
</dbReference>
<dbReference type="OrthoDB" id="408728at2759"/>
<comment type="similarity">
    <text evidence="5">Belongs to the WD repeat STRAP family.</text>
</comment>
<evidence type="ECO:0000256" key="3">
    <source>
        <dbReference type="ARBA" id="ARBA00022737"/>
    </source>
</evidence>
<keyword evidence="3" id="KW-0677">Repeat</keyword>